<organism evidence="1 2">
    <name type="scientific">Leucogyrophana mollusca</name>
    <dbReference type="NCBI Taxonomy" id="85980"/>
    <lineage>
        <taxon>Eukaryota</taxon>
        <taxon>Fungi</taxon>
        <taxon>Dikarya</taxon>
        <taxon>Basidiomycota</taxon>
        <taxon>Agaricomycotina</taxon>
        <taxon>Agaricomycetes</taxon>
        <taxon>Agaricomycetidae</taxon>
        <taxon>Boletales</taxon>
        <taxon>Boletales incertae sedis</taxon>
        <taxon>Leucogyrophana</taxon>
    </lineage>
</organism>
<keyword evidence="2" id="KW-1185">Reference proteome</keyword>
<sequence>MSDYASSPSRPGSPVSDLPDLPPAAARPFRFHWDAASRARGPGSVSETTEGRGGDYFAAPLRIDVLNTSSTNLALGALPSEWSSSKQGFYAISTVLNNPHKRQAPPKAHSSLPTVPQAELPRVKRKDFDSYLRAIASEWERFERNTQLGRDGVAQLDGPSTPRSSMTFDTPQAPQTPRAGRLLTPLNSVPKVFFDPKFNLGDPRMFDAVTERQEGDGDASDPSSLSYSLPLLEKLSHHADTIEQHLIREISLRSTSFFAALTNLQDLQTESEECLDRISKLRGLLKEVDEKGAKRGLEIVRKESKLINLGAVCEGTKEINTVVEMTGVAKGLVAAGQWGEALEIIESVEALWELPPTHPPLTPSAARPQPQLSLPGKSNGRLSPLPSTPESPPSEAESRGSTQHTKLSIPLSSLHAFASLPSHLRTLTMEIASSLTTDLANVLKLDLLDRVNGTSDSADASHNVTLKDRLRPLLQGLLRTKGIREATVSWREVVMNETRGVIKRHLSSFDIEEEDSKGSKGAPSGLANHLRSKAHGDFISLLSTVYRSLLNGVEGLKAQNDILLEVLEALQTRSSSIDIPSLREELSDILSSEADLSNKLAAKLIAYRSEQHAQLDLPSFLVLFNESWGFVVKCEVICQRMIMGLRGAILGQAKAFLQAFHQARINQSAKLVEDEQWNPMDVSPPLQHMADVLADSAVRDSPDLIVNSDASASLATPSPPNGVPSQPSSPTPSKMNGSSSSSKYLRIEERPYFCVSATGEVLALLLDYLKVVVNLPMLNTDTMGRVIEFLKAFNSRTCQVVLGAGAMRSAGLRNITAKHLALASQSLSIMVVLIPYVRETFRRHLSPNQAVMLVEFDKLKRDFQEHQNEIHSKLIAIMGDRISAHVKSLQAVNWDTPNQKQGPNDYMELLVKETVTLHKVLSRYLSPPVVEYVMSQVFAAINHRLSEEYTKIDLLSQEAKDRLLADAQYLHQKLSLLKNVNAPTTMLETLVSEKPVPRKSALSNIRATASPNERIRGLLSRKDSYKSDKPLPAPVTSPAPSPTPSFPHEKSANGDAGEEKQGADVDAVVRPPRGSSALGFKQVEGIAETEGKKEAHLPNTADADPLASNGAESPSDHSRANSDLVTSVSTAEEKSNTNGRNGREVSDLSGGS</sequence>
<dbReference type="Proteomes" id="UP000790709">
    <property type="component" value="Unassembled WGS sequence"/>
</dbReference>
<comment type="caution">
    <text evidence="1">The sequence shown here is derived from an EMBL/GenBank/DDBJ whole genome shotgun (WGS) entry which is preliminary data.</text>
</comment>
<accession>A0ACB8BLN6</accession>
<evidence type="ECO:0000313" key="1">
    <source>
        <dbReference type="EMBL" id="KAH7926654.1"/>
    </source>
</evidence>
<proteinExistence type="predicted"/>
<gene>
    <name evidence="1" type="ORF">BV22DRAFT_1111570</name>
</gene>
<protein>
    <submittedName>
        <fullName evidence="1">Vps54-domain-containing protein</fullName>
    </submittedName>
</protein>
<reference evidence="1" key="1">
    <citation type="journal article" date="2021" name="New Phytol.">
        <title>Evolutionary innovations through gain and loss of genes in the ectomycorrhizal Boletales.</title>
        <authorList>
            <person name="Wu G."/>
            <person name="Miyauchi S."/>
            <person name="Morin E."/>
            <person name="Kuo A."/>
            <person name="Drula E."/>
            <person name="Varga T."/>
            <person name="Kohler A."/>
            <person name="Feng B."/>
            <person name="Cao Y."/>
            <person name="Lipzen A."/>
            <person name="Daum C."/>
            <person name="Hundley H."/>
            <person name="Pangilinan J."/>
            <person name="Johnson J."/>
            <person name="Barry K."/>
            <person name="LaButti K."/>
            <person name="Ng V."/>
            <person name="Ahrendt S."/>
            <person name="Min B."/>
            <person name="Choi I.G."/>
            <person name="Park H."/>
            <person name="Plett J.M."/>
            <person name="Magnuson J."/>
            <person name="Spatafora J.W."/>
            <person name="Nagy L.G."/>
            <person name="Henrissat B."/>
            <person name="Grigoriev I.V."/>
            <person name="Yang Z.L."/>
            <person name="Xu J."/>
            <person name="Martin F.M."/>
        </authorList>
    </citation>
    <scope>NUCLEOTIDE SEQUENCE</scope>
    <source>
        <strain evidence="1">KUC20120723A-06</strain>
    </source>
</reference>
<name>A0ACB8BLN6_9AGAM</name>
<dbReference type="EMBL" id="MU266379">
    <property type="protein sequence ID" value="KAH7926654.1"/>
    <property type="molecule type" value="Genomic_DNA"/>
</dbReference>
<evidence type="ECO:0000313" key="2">
    <source>
        <dbReference type="Proteomes" id="UP000790709"/>
    </source>
</evidence>